<dbReference type="EMBL" id="FTMP01000011">
    <property type="protein sequence ID" value="SIQ94217.1"/>
    <property type="molecule type" value="Genomic_DNA"/>
</dbReference>
<protein>
    <submittedName>
        <fullName evidence="1">Uncharacterized protein</fullName>
    </submittedName>
</protein>
<dbReference type="RefSeq" id="WP_217695051.1">
    <property type="nucleotide sequence ID" value="NZ_FTMP01000011.1"/>
</dbReference>
<evidence type="ECO:0000313" key="2">
    <source>
        <dbReference type="Proteomes" id="UP000185841"/>
    </source>
</evidence>
<feature type="non-terminal residue" evidence="1">
    <location>
        <position position="1"/>
    </location>
</feature>
<evidence type="ECO:0000313" key="1">
    <source>
        <dbReference type="EMBL" id="SIQ94217.1"/>
    </source>
</evidence>
<name>A0A1N6WVT5_AQUAC</name>
<gene>
    <name evidence="1" type="ORF">SAMN05878282_1111</name>
</gene>
<dbReference type="AlphaFoldDB" id="A0A1N6WVT5"/>
<proteinExistence type="predicted"/>
<organism evidence="1 2">
    <name type="scientific">Aquipseudomonas alcaligenes</name>
    <name type="common">Pseudomonas alcaligenes</name>
    <dbReference type="NCBI Taxonomy" id="43263"/>
    <lineage>
        <taxon>Bacteria</taxon>
        <taxon>Pseudomonadati</taxon>
        <taxon>Pseudomonadota</taxon>
        <taxon>Gammaproteobacteria</taxon>
        <taxon>Pseudomonadales</taxon>
        <taxon>Pseudomonadaceae</taxon>
        <taxon>Aquipseudomonas</taxon>
    </lineage>
</organism>
<sequence>IDCYALHCHSPSEQTPRSYRRNAVRGESITALNCRSLRSLDVQKLRFWPPVSLIVRHSMNTKDWIKFFDLCNQVLGEGDYSLYHSKNWCSWTTFKRVTSDGLYWARGLPKAGEYGEHGVNDGGNWGQPFPYKSIAHLIIPRRFEFCDMYQGQFIHKQTEQEIDRLSALLHEHGIEHVISEWALELRLISGRA</sequence>
<accession>A0A1N6WVT5</accession>
<reference evidence="1 2" key="1">
    <citation type="submission" date="2017-01" db="EMBL/GenBank/DDBJ databases">
        <authorList>
            <person name="Mah S.A."/>
            <person name="Swanson W.J."/>
            <person name="Moy G.W."/>
            <person name="Vacquier V.D."/>
        </authorList>
    </citation>
    <scope>NUCLEOTIDE SEQUENCE [LARGE SCALE GENOMIC DNA]</scope>
    <source>
        <strain evidence="1 2">RU36E</strain>
    </source>
</reference>
<dbReference type="Proteomes" id="UP000185841">
    <property type="component" value="Unassembled WGS sequence"/>
</dbReference>